<dbReference type="InterPro" id="IPR029058">
    <property type="entry name" value="AB_hydrolase_fold"/>
</dbReference>
<dbReference type="Gene3D" id="3.40.50.1820">
    <property type="entry name" value="alpha/beta hydrolase"/>
    <property type="match status" value="1"/>
</dbReference>
<name>A0A1G9Z3H9_9SPHI</name>
<feature type="domain" description="AB hydrolase-1" evidence="1">
    <location>
        <begin position="24"/>
        <end position="145"/>
    </location>
</feature>
<evidence type="ECO:0000313" key="3">
    <source>
        <dbReference type="Proteomes" id="UP000199226"/>
    </source>
</evidence>
<accession>A0A1G9Z3H9</accession>
<reference evidence="3" key="1">
    <citation type="submission" date="2016-10" db="EMBL/GenBank/DDBJ databases">
        <authorList>
            <person name="Varghese N."/>
            <person name="Submissions S."/>
        </authorList>
    </citation>
    <scope>NUCLEOTIDE SEQUENCE [LARGE SCALE GENOMIC DNA]</scope>
    <source>
        <strain evidence="3">DSM 24536</strain>
    </source>
</reference>
<dbReference type="OrthoDB" id="975949at2"/>
<dbReference type="Pfam" id="PF00561">
    <property type="entry name" value="Abhydrolase_1"/>
    <property type="match status" value="1"/>
</dbReference>
<dbReference type="Proteomes" id="UP000199226">
    <property type="component" value="Unassembled WGS sequence"/>
</dbReference>
<protein>
    <submittedName>
        <fullName evidence="2">Pimeloyl-ACP methyl ester carboxylesterase</fullName>
    </submittedName>
</protein>
<dbReference type="InterPro" id="IPR000073">
    <property type="entry name" value="AB_hydrolase_1"/>
</dbReference>
<dbReference type="STRING" id="990371.SAMN05421813_1538"/>
<evidence type="ECO:0000313" key="2">
    <source>
        <dbReference type="EMBL" id="SDN15912.1"/>
    </source>
</evidence>
<dbReference type="SUPFAM" id="SSF53474">
    <property type="entry name" value="alpha/beta-Hydrolases"/>
    <property type="match status" value="1"/>
</dbReference>
<keyword evidence="3" id="KW-1185">Reference proteome</keyword>
<evidence type="ECO:0000259" key="1">
    <source>
        <dbReference type="Pfam" id="PF00561"/>
    </source>
</evidence>
<dbReference type="RefSeq" id="WP_090707280.1">
    <property type="nucleotide sequence ID" value="NZ_FNHH01000053.1"/>
</dbReference>
<sequence>MTSHYFENSLVKLHYYKYGSGPNAMLCFHGYGMHGKQFRIMEAQLGSKYTFYGFDLFFHKETKLVDQSLDHIKRGISKKELAGLFTQFCAHENIEKFSVIGYSMGTHYATIMAEELAHRINEYIVAAPSAFKPGVLVRFFSTNKFGNKILEKLAFSDKAILHFLSFYRKLNLIDSKNHEILLKEIGTRELRFNFYASLTYLRFLDLDSRRLEQELLQHQVKSIFVFGKRDKMYPERIGKFLIPKLKSAEVILLDENHDLINKNFADKLSAILI</sequence>
<dbReference type="AlphaFoldDB" id="A0A1G9Z3H9"/>
<dbReference type="EMBL" id="FNHH01000053">
    <property type="protein sequence ID" value="SDN15912.1"/>
    <property type="molecule type" value="Genomic_DNA"/>
</dbReference>
<gene>
    <name evidence="2" type="ORF">SAMN05421813_1538</name>
</gene>
<proteinExistence type="predicted"/>
<organism evidence="2 3">
    <name type="scientific">Daejeonella rubra</name>
    <dbReference type="NCBI Taxonomy" id="990371"/>
    <lineage>
        <taxon>Bacteria</taxon>
        <taxon>Pseudomonadati</taxon>
        <taxon>Bacteroidota</taxon>
        <taxon>Sphingobacteriia</taxon>
        <taxon>Sphingobacteriales</taxon>
        <taxon>Sphingobacteriaceae</taxon>
        <taxon>Daejeonella</taxon>
    </lineage>
</organism>